<accession>A0ABN9EWY0</accession>
<organism evidence="1 2">
    <name type="scientific">Staurois parvus</name>
    <dbReference type="NCBI Taxonomy" id="386267"/>
    <lineage>
        <taxon>Eukaryota</taxon>
        <taxon>Metazoa</taxon>
        <taxon>Chordata</taxon>
        <taxon>Craniata</taxon>
        <taxon>Vertebrata</taxon>
        <taxon>Euteleostomi</taxon>
        <taxon>Amphibia</taxon>
        <taxon>Batrachia</taxon>
        <taxon>Anura</taxon>
        <taxon>Neobatrachia</taxon>
        <taxon>Ranoidea</taxon>
        <taxon>Ranidae</taxon>
        <taxon>Staurois</taxon>
    </lineage>
</organism>
<proteinExistence type="predicted"/>
<protein>
    <submittedName>
        <fullName evidence="1">Uncharacterized protein</fullName>
    </submittedName>
</protein>
<gene>
    <name evidence="1" type="ORF">SPARVUS_LOCUS10875315</name>
</gene>
<reference evidence="1" key="1">
    <citation type="submission" date="2023-05" db="EMBL/GenBank/DDBJ databases">
        <authorList>
            <person name="Stuckert A."/>
        </authorList>
    </citation>
    <scope>NUCLEOTIDE SEQUENCE</scope>
</reference>
<keyword evidence="2" id="KW-1185">Reference proteome</keyword>
<dbReference type="EMBL" id="CATNWA010016047">
    <property type="protein sequence ID" value="CAI9589330.1"/>
    <property type="molecule type" value="Genomic_DNA"/>
</dbReference>
<dbReference type="Proteomes" id="UP001162483">
    <property type="component" value="Unassembled WGS sequence"/>
</dbReference>
<name>A0ABN9EWY0_9NEOB</name>
<evidence type="ECO:0000313" key="1">
    <source>
        <dbReference type="EMBL" id="CAI9589330.1"/>
    </source>
</evidence>
<evidence type="ECO:0000313" key="2">
    <source>
        <dbReference type="Proteomes" id="UP001162483"/>
    </source>
</evidence>
<comment type="caution">
    <text evidence="1">The sequence shown here is derived from an EMBL/GenBank/DDBJ whole genome shotgun (WGS) entry which is preliminary data.</text>
</comment>
<sequence>MTGIVHYELLQFEKKQMKLFDQDALTYLQGCLGKMPKNWPKTVYK</sequence>